<feature type="non-terminal residue" evidence="5">
    <location>
        <position position="1"/>
    </location>
</feature>
<evidence type="ECO:0000256" key="1">
    <source>
        <dbReference type="ARBA" id="ARBA00023157"/>
    </source>
</evidence>
<keyword evidence="6" id="KW-1185">Reference proteome</keyword>
<accession>A0AAN5CUX7</accession>
<dbReference type="Gene3D" id="2.60.120.290">
    <property type="entry name" value="Spermadhesin, CUB domain"/>
    <property type="match status" value="1"/>
</dbReference>
<comment type="caution">
    <text evidence="2">Lacks conserved residue(s) required for the propagation of feature annotation.</text>
</comment>
<dbReference type="Pfam" id="PF00431">
    <property type="entry name" value="CUB"/>
    <property type="match status" value="1"/>
</dbReference>
<dbReference type="SMART" id="SM00042">
    <property type="entry name" value="CUB"/>
    <property type="match status" value="1"/>
</dbReference>
<dbReference type="InterPro" id="IPR016186">
    <property type="entry name" value="C-type_lectin-like/link_sf"/>
</dbReference>
<dbReference type="InterPro" id="IPR035914">
    <property type="entry name" value="Sperma_CUB_dom_sf"/>
</dbReference>
<name>A0AAN5CUX7_9BILA</name>
<dbReference type="PANTHER" id="PTHR22991">
    <property type="entry name" value="PROTEIN CBG13490"/>
    <property type="match status" value="1"/>
</dbReference>
<evidence type="ECO:0000313" key="6">
    <source>
        <dbReference type="Proteomes" id="UP001328107"/>
    </source>
</evidence>
<proteinExistence type="predicted"/>
<reference evidence="6" key="1">
    <citation type="submission" date="2022-10" db="EMBL/GenBank/DDBJ databases">
        <title>Genome assembly of Pristionchus species.</title>
        <authorList>
            <person name="Yoshida K."/>
            <person name="Sommer R.J."/>
        </authorList>
    </citation>
    <scope>NUCLEOTIDE SEQUENCE [LARGE SCALE GENOMIC DNA]</scope>
    <source>
        <strain evidence="6">RS5460</strain>
    </source>
</reference>
<dbReference type="EMBL" id="BTRK01000005">
    <property type="protein sequence ID" value="GMR51441.1"/>
    <property type="molecule type" value="Genomic_DNA"/>
</dbReference>
<feature type="signal peptide" evidence="3">
    <location>
        <begin position="1"/>
        <end position="24"/>
    </location>
</feature>
<evidence type="ECO:0000313" key="5">
    <source>
        <dbReference type="EMBL" id="GMR51441.1"/>
    </source>
</evidence>
<sequence>DNTGNRFGMKMLLVLIVLFKIAQCSCPSGFELVRDGECRGSYGKVASYNDAAFNTSVQMCKEVNGHPIIIHNDEHESYWKGWREQNGTVPYKIWSIGLTCNTQTKKWEWADGSALDYKPANNYYDTDLDKDCKTGCGWFMNSTGYWKNYCLHDSWVSNVFCTTQLQQPTCSSSSWKEGEMIYSPGFPYQASTPCDFELTVAAGKKVELTVVSLEANSCCDHLVVREDAAGGNVLVNLTGEITDKACRTVNSNTMRVSWQPNEGVNVRGVQMKFRAV</sequence>
<dbReference type="SUPFAM" id="SSF49854">
    <property type="entry name" value="Spermadhesin, CUB domain"/>
    <property type="match status" value="1"/>
</dbReference>
<dbReference type="PROSITE" id="PS01180">
    <property type="entry name" value="CUB"/>
    <property type="match status" value="1"/>
</dbReference>
<dbReference type="InterPro" id="IPR016187">
    <property type="entry name" value="CTDL_fold"/>
</dbReference>
<dbReference type="SUPFAM" id="SSF56436">
    <property type="entry name" value="C-type lectin-like"/>
    <property type="match status" value="1"/>
</dbReference>
<keyword evidence="3" id="KW-0732">Signal</keyword>
<comment type="caution">
    <text evidence="5">The sequence shown here is derived from an EMBL/GenBank/DDBJ whole genome shotgun (WGS) entry which is preliminary data.</text>
</comment>
<gene>
    <name evidence="5" type="ORF">PMAYCL1PPCAC_21636</name>
</gene>
<dbReference type="PANTHER" id="PTHR22991:SF40">
    <property type="entry name" value="PROTEIN CBG13490"/>
    <property type="match status" value="1"/>
</dbReference>
<dbReference type="InterPro" id="IPR000859">
    <property type="entry name" value="CUB_dom"/>
</dbReference>
<evidence type="ECO:0000256" key="3">
    <source>
        <dbReference type="SAM" id="SignalP"/>
    </source>
</evidence>
<dbReference type="Gene3D" id="3.10.100.10">
    <property type="entry name" value="Mannose-Binding Protein A, subunit A"/>
    <property type="match status" value="1"/>
</dbReference>
<keyword evidence="1" id="KW-1015">Disulfide bond</keyword>
<dbReference type="InterPro" id="IPR050976">
    <property type="entry name" value="Snaclec"/>
</dbReference>
<evidence type="ECO:0000259" key="4">
    <source>
        <dbReference type="PROSITE" id="PS01180"/>
    </source>
</evidence>
<feature type="domain" description="CUB" evidence="4">
    <location>
        <begin position="170"/>
        <end position="276"/>
    </location>
</feature>
<dbReference type="AlphaFoldDB" id="A0AAN5CUX7"/>
<dbReference type="CDD" id="cd00037">
    <property type="entry name" value="CLECT"/>
    <property type="match status" value="1"/>
</dbReference>
<dbReference type="Proteomes" id="UP001328107">
    <property type="component" value="Unassembled WGS sequence"/>
</dbReference>
<evidence type="ECO:0000256" key="2">
    <source>
        <dbReference type="PROSITE-ProRule" id="PRU00059"/>
    </source>
</evidence>
<protein>
    <recommendedName>
        <fullName evidence="4">CUB domain-containing protein</fullName>
    </recommendedName>
</protein>
<organism evidence="5 6">
    <name type="scientific">Pristionchus mayeri</name>
    <dbReference type="NCBI Taxonomy" id="1317129"/>
    <lineage>
        <taxon>Eukaryota</taxon>
        <taxon>Metazoa</taxon>
        <taxon>Ecdysozoa</taxon>
        <taxon>Nematoda</taxon>
        <taxon>Chromadorea</taxon>
        <taxon>Rhabditida</taxon>
        <taxon>Rhabditina</taxon>
        <taxon>Diplogasteromorpha</taxon>
        <taxon>Diplogasteroidea</taxon>
        <taxon>Neodiplogasteridae</taxon>
        <taxon>Pristionchus</taxon>
    </lineage>
</organism>
<feature type="chain" id="PRO_5042864590" description="CUB domain-containing protein" evidence="3">
    <location>
        <begin position="25"/>
        <end position="276"/>
    </location>
</feature>